<comment type="subcellular location">
    <subcellularLocation>
        <location evidence="1">Cell envelope</location>
    </subcellularLocation>
</comment>
<dbReference type="Proteomes" id="UP001242368">
    <property type="component" value="Unassembled WGS sequence"/>
</dbReference>
<feature type="domain" description="Fe/B12 periplasmic-binding" evidence="6">
    <location>
        <begin position="53"/>
        <end position="312"/>
    </location>
</feature>
<reference evidence="8" key="1">
    <citation type="journal article" date="2019" name="Int. J. Syst. Evol. Microbiol.">
        <title>The Global Catalogue of Microorganisms (GCM) 10K type strain sequencing project: providing services to taxonomists for standard genome sequencing and annotation.</title>
        <authorList>
            <consortium name="The Broad Institute Genomics Platform"/>
            <consortium name="The Broad Institute Genome Sequencing Center for Infectious Disease"/>
            <person name="Wu L."/>
            <person name="Ma J."/>
        </authorList>
    </citation>
    <scope>NUCLEOTIDE SEQUENCE [LARGE SCALE GENOMIC DNA]</scope>
    <source>
        <strain evidence="8">CECT 7184</strain>
    </source>
</reference>
<dbReference type="PROSITE" id="PS50983">
    <property type="entry name" value="FE_B12_PBP"/>
    <property type="match status" value="1"/>
</dbReference>
<dbReference type="RefSeq" id="WP_290362143.1">
    <property type="nucleotide sequence ID" value="NZ_JAUFQU010000001.1"/>
</dbReference>
<dbReference type="EMBL" id="JAUFQU010000001">
    <property type="protein sequence ID" value="MDN3706004.1"/>
    <property type="molecule type" value="Genomic_DNA"/>
</dbReference>
<proteinExistence type="inferred from homology"/>
<keyword evidence="8" id="KW-1185">Reference proteome</keyword>
<organism evidence="7 8">
    <name type="scientific">Paenimyroides ceti</name>
    <dbReference type="NCBI Taxonomy" id="395087"/>
    <lineage>
        <taxon>Bacteria</taxon>
        <taxon>Pseudomonadati</taxon>
        <taxon>Bacteroidota</taxon>
        <taxon>Flavobacteriia</taxon>
        <taxon>Flavobacteriales</taxon>
        <taxon>Flavobacteriaceae</taxon>
        <taxon>Paenimyroides</taxon>
    </lineage>
</organism>
<dbReference type="Gene3D" id="3.40.50.1980">
    <property type="entry name" value="Nitrogenase molybdenum iron protein domain"/>
    <property type="match status" value="2"/>
</dbReference>
<evidence type="ECO:0000259" key="6">
    <source>
        <dbReference type="PROSITE" id="PS50983"/>
    </source>
</evidence>
<evidence type="ECO:0000256" key="5">
    <source>
        <dbReference type="ARBA" id="ARBA00022729"/>
    </source>
</evidence>
<comment type="similarity">
    <text evidence="2">Belongs to the bacterial solute-binding protein 8 family.</text>
</comment>
<dbReference type="Pfam" id="PF01497">
    <property type="entry name" value="Peripla_BP_2"/>
    <property type="match status" value="1"/>
</dbReference>
<evidence type="ECO:0000256" key="3">
    <source>
        <dbReference type="ARBA" id="ARBA00022448"/>
    </source>
</evidence>
<evidence type="ECO:0000313" key="7">
    <source>
        <dbReference type="EMBL" id="MDN3706004.1"/>
    </source>
</evidence>
<sequence length="312" mass="34202">MKNILRITSMVVLVTFMSCNKKTEEQKAADASSETIEITDQLGTTKVVKNPKTVVVFDIGSLETLDQLGIKVAGVAKDNLPDYFSKYKNDSSIENVGTLKEPNYEKINALNPDLIIISARLQSAYPELSKIAPTVYMAVDNKDYMGSFEANATKLGQIFGKEADIKTAVEAIKNKIAEAQQNLVAKPEKALIVLHNNGKFSAYGKGSRFGFIHDVLPLEPAVKDIEVSTHGQKVSNEFIAEANPDILFIIDRNAAVTDKGADKKDIENVLIQKTNAYKNGKIVYLDPQVWYLSGGGLLSTNKMIDEIVTAVK</sequence>
<protein>
    <submittedName>
        <fullName evidence="7">Siderophore ABC transporter substrate-binding protein</fullName>
    </submittedName>
</protein>
<keyword evidence="5" id="KW-0732">Signal</keyword>
<keyword evidence="4" id="KW-0406">Ion transport</keyword>
<name>A0ABT8CP80_9FLAO</name>
<dbReference type="PROSITE" id="PS51257">
    <property type="entry name" value="PROKAR_LIPOPROTEIN"/>
    <property type="match status" value="1"/>
</dbReference>
<comment type="caution">
    <text evidence="7">The sequence shown here is derived from an EMBL/GenBank/DDBJ whole genome shotgun (WGS) entry which is preliminary data.</text>
</comment>
<gene>
    <name evidence="7" type="ORF">QW060_02535</name>
</gene>
<dbReference type="InterPro" id="IPR002491">
    <property type="entry name" value="ABC_transptr_periplasmic_BD"/>
</dbReference>
<dbReference type="PANTHER" id="PTHR30532">
    <property type="entry name" value="IRON III DICITRATE-BINDING PERIPLASMIC PROTEIN"/>
    <property type="match status" value="1"/>
</dbReference>
<dbReference type="InterPro" id="IPR051313">
    <property type="entry name" value="Bact_iron-sidero_bind"/>
</dbReference>
<keyword evidence="3" id="KW-0813">Transport</keyword>
<evidence type="ECO:0000256" key="4">
    <source>
        <dbReference type="ARBA" id="ARBA00022496"/>
    </source>
</evidence>
<keyword evidence="4" id="KW-0410">Iron transport</keyword>
<dbReference type="SUPFAM" id="SSF53807">
    <property type="entry name" value="Helical backbone' metal receptor"/>
    <property type="match status" value="1"/>
</dbReference>
<dbReference type="CDD" id="cd01140">
    <property type="entry name" value="FatB"/>
    <property type="match status" value="1"/>
</dbReference>
<dbReference type="InterPro" id="IPR033870">
    <property type="entry name" value="FatB"/>
</dbReference>
<evidence type="ECO:0000256" key="2">
    <source>
        <dbReference type="ARBA" id="ARBA00008814"/>
    </source>
</evidence>
<dbReference type="PANTHER" id="PTHR30532:SF28">
    <property type="entry name" value="PETROBACTIN-BINDING PROTEIN YCLQ"/>
    <property type="match status" value="1"/>
</dbReference>
<keyword evidence="4" id="KW-0408">Iron</keyword>
<accession>A0ABT8CP80</accession>
<evidence type="ECO:0000256" key="1">
    <source>
        <dbReference type="ARBA" id="ARBA00004196"/>
    </source>
</evidence>
<evidence type="ECO:0000313" key="8">
    <source>
        <dbReference type="Proteomes" id="UP001242368"/>
    </source>
</evidence>